<feature type="domain" description="RRM" evidence="4">
    <location>
        <begin position="143"/>
        <end position="220"/>
    </location>
</feature>
<dbReference type="PANTHER" id="PTHR19965:SF35">
    <property type="entry name" value="RNA ANNEALING PROTEIN YRA1"/>
    <property type="match status" value="1"/>
</dbReference>
<evidence type="ECO:0000256" key="1">
    <source>
        <dbReference type="ARBA" id="ARBA00022884"/>
    </source>
</evidence>
<dbReference type="Pfam" id="PF00076">
    <property type="entry name" value="RRM_1"/>
    <property type="match status" value="1"/>
</dbReference>
<gene>
    <name evidence="5" type="ORF">BLNAU_589</name>
</gene>
<comment type="caution">
    <text evidence="5">The sequence shown here is derived from an EMBL/GenBank/DDBJ whole genome shotgun (WGS) entry which is preliminary data.</text>
</comment>
<dbReference type="CDD" id="cd12418">
    <property type="entry name" value="RRM_Aly_REF_like"/>
    <property type="match status" value="1"/>
</dbReference>
<dbReference type="Proteomes" id="UP001281761">
    <property type="component" value="Unassembled WGS sequence"/>
</dbReference>
<sequence length="244" mass="26953">MMVRSPIQEMNFALDDLIQQSRGPNRRNQRPGSAPRQGPRQQPFQGGRGGGRMNGVRPGQTIVMNDSRGRPAQFALVQVGGGGGGRRGVPMQPQYQQRQMRVVQQRQPRFEPVSARPAPRRGGNQRGRPIRQASERQRGPAGTKVLISNLHFDVDEATLREKFATYGQIVSIDIKFDANGRSTGDAEVVFSKRSDAENIVSLFSGIKINDQAIFVSLASTGKGRNSKVTKTAEQLDLELQNYRS</sequence>
<accession>A0ABQ9YLP3</accession>
<dbReference type="Gene3D" id="3.30.70.330">
    <property type="match status" value="1"/>
</dbReference>
<protein>
    <recommendedName>
        <fullName evidence="4">RRM domain-containing protein</fullName>
    </recommendedName>
</protein>
<evidence type="ECO:0000259" key="4">
    <source>
        <dbReference type="PROSITE" id="PS50102"/>
    </source>
</evidence>
<evidence type="ECO:0000256" key="3">
    <source>
        <dbReference type="SAM" id="MobiDB-lite"/>
    </source>
</evidence>
<dbReference type="SMART" id="SM00360">
    <property type="entry name" value="RRM"/>
    <property type="match status" value="1"/>
</dbReference>
<feature type="compositionally biased region" description="Low complexity" evidence="3">
    <location>
        <begin position="35"/>
        <end position="45"/>
    </location>
</feature>
<dbReference type="PROSITE" id="PS50102">
    <property type="entry name" value="RRM"/>
    <property type="match status" value="1"/>
</dbReference>
<keyword evidence="1 2" id="KW-0694">RNA-binding</keyword>
<name>A0ABQ9YLP3_9EUKA</name>
<dbReference type="InterPro" id="IPR012677">
    <property type="entry name" value="Nucleotide-bd_a/b_plait_sf"/>
</dbReference>
<keyword evidence="6" id="KW-1185">Reference proteome</keyword>
<feature type="region of interest" description="Disordered" evidence="3">
    <location>
        <begin position="77"/>
        <end position="141"/>
    </location>
</feature>
<dbReference type="PANTHER" id="PTHR19965">
    <property type="entry name" value="RNA AND EXPORT FACTOR BINDING PROTEIN"/>
    <property type="match status" value="1"/>
</dbReference>
<dbReference type="InterPro" id="IPR000504">
    <property type="entry name" value="RRM_dom"/>
</dbReference>
<dbReference type="InterPro" id="IPR051229">
    <property type="entry name" value="ALYREF_mRNA_export"/>
</dbReference>
<evidence type="ECO:0000313" key="5">
    <source>
        <dbReference type="EMBL" id="KAK2964672.1"/>
    </source>
</evidence>
<dbReference type="InterPro" id="IPR035979">
    <property type="entry name" value="RBD_domain_sf"/>
</dbReference>
<feature type="region of interest" description="Disordered" evidence="3">
    <location>
        <begin position="20"/>
        <end position="65"/>
    </location>
</feature>
<reference evidence="5 6" key="1">
    <citation type="journal article" date="2022" name="bioRxiv">
        <title>Genomics of Preaxostyla Flagellates Illuminates Evolutionary Transitions and the Path Towards Mitochondrial Loss.</title>
        <authorList>
            <person name="Novak L.V.F."/>
            <person name="Treitli S.C."/>
            <person name="Pyrih J."/>
            <person name="Halakuc P."/>
            <person name="Pipaliya S.V."/>
            <person name="Vacek V."/>
            <person name="Brzon O."/>
            <person name="Soukal P."/>
            <person name="Eme L."/>
            <person name="Dacks J.B."/>
            <person name="Karnkowska A."/>
            <person name="Elias M."/>
            <person name="Hampl V."/>
        </authorList>
    </citation>
    <scope>NUCLEOTIDE SEQUENCE [LARGE SCALE GENOMIC DNA]</scope>
    <source>
        <strain evidence="5">NAU3</strain>
        <tissue evidence="5">Gut</tissue>
    </source>
</reference>
<organism evidence="5 6">
    <name type="scientific">Blattamonas nauphoetae</name>
    <dbReference type="NCBI Taxonomy" id="2049346"/>
    <lineage>
        <taxon>Eukaryota</taxon>
        <taxon>Metamonada</taxon>
        <taxon>Preaxostyla</taxon>
        <taxon>Oxymonadida</taxon>
        <taxon>Blattamonas</taxon>
    </lineage>
</organism>
<evidence type="ECO:0000313" key="6">
    <source>
        <dbReference type="Proteomes" id="UP001281761"/>
    </source>
</evidence>
<evidence type="ECO:0000256" key="2">
    <source>
        <dbReference type="PROSITE-ProRule" id="PRU00176"/>
    </source>
</evidence>
<dbReference type="EMBL" id="JARBJD010000002">
    <property type="protein sequence ID" value="KAK2964672.1"/>
    <property type="molecule type" value="Genomic_DNA"/>
</dbReference>
<dbReference type="SUPFAM" id="SSF54928">
    <property type="entry name" value="RNA-binding domain, RBD"/>
    <property type="match status" value="1"/>
</dbReference>
<feature type="compositionally biased region" description="Low complexity" evidence="3">
    <location>
        <begin position="88"/>
        <end position="107"/>
    </location>
</feature>
<proteinExistence type="predicted"/>